<sequence>MFSAFNLVLFFSLWSTILARPFLSAPSLVPRAYDIEDPSLPAAVKTVCIGGANATTVMDSLPYGTDGAFLTTGSCAPPETTTSDSSDTPSDSSLAARQACRGAPNDCVSRFGTQFSGQGFVSKCGAPCTSACYPGSGGPDPNDCQFMINSLYNNSPQLFTLTANKFLLFTYKTCGIGLQNQIASSPDYSDIGSVARYLAWNCQGSQGARGGRCTGNSGVFQSNIPDFYVQYVLF</sequence>
<keyword evidence="3" id="KW-1185">Reference proteome</keyword>
<dbReference type="HOGENOM" id="CLU_1185638_0_0_1"/>
<proteinExistence type="predicted"/>
<dbReference type="EMBL" id="KN824294">
    <property type="protein sequence ID" value="KIM28189.1"/>
    <property type="molecule type" value="Genomic_DNA"/>
</dbReference>
<reference evidence="2 3" key="1">
    <citation type="submission" date="2014-04" db="EMBL/GenBank/DDBJ databases">
        <authorList>
            <consortium name="DOE Joint Genome Institute"/>
            <person name="Kuo A."/>
            <person name="Zuccaro A."/>
            <person name="Kohler A."/>
            <person name="Nagy L.G."/>
            <person name="Floudas D."/>
            <person name="Copeland A."/>
            <person name="Barry K.W."/>
            <person name="Cichocki N."/>
            <person name="Veneault-Fourrey C."/>
            <person name="LaButti K."/>
            <person name="Lindquist E.A."/>
            <person name="Lipzen A."/>
            <person name="Lundell T."/>
            <person name="Morin E."/>
            <person name="Murat C."/>
            <person name="Sun H."/>
            <person name="Tunlid A."/>
            <person name="Henrissat B."/>
            <person name="Grigoriev I.V."/>
            <person name="Hibbett D.S."/>
            <person name="Martin F."/>
            <person name="Nordberg H.P."/>
            <person name="Cantor M.N."/>
            <person name="Hua S.X."/>
        </authorList>
    </citation>
    <scope>NUCLEOTIDE SEQUENCE [LARGE SCALE GENOMIC DNA]</scope>
    <source>
        <strain evidence="2 3">MAFF 305830</strain>
    </source>
</reference>
<name>A0A0C3B7V0_SERVB</name>
<accession>A0A0C3B7V0</accession>
<evidence type="ECO:0000256" key="1">
    <source>
        <dbReference type="SAM" id="SignalP"/>
    </source>
</evidence>
<protein>
    <submittedName>
        <fullName evidence="2">Uncharacterized protein</fullName>
    </submittedName>
</protein>
<dbReference type="AlphaFoldDB" id="A0A0C3B7V0"/>
<reference evidence="3" key="2">
    <citation type="submission" date="2015-01" db="EMBL/GenBank/DDBJ databases">
        <title>Evolutionary Origins and Diversification of the Mycorrhizal Mutualists.</title>
        <authorList>
            <consortium name="DOE Joint Genome Institute"/>
            <consortium name="Mycorrhizal Genomics Consortium"/>
            <person name="Kohler A."/>
            <person name="Kuo A."/>
            <person name="Nagy L.G."/>
            <person name="Floudas D."/>
            <person name="Copeland A."/>
            <person name="Barry K.W."/>
            <person name="Cichocki N."/>
            <person name="Veneault-Fourrey C."/>
            <person name="LaButti K."/>
            <person name="Lindquist E.A."/>
            <person name="Lipzen A."/>
            <person name="Lundell T."/>
            <person name="Morin E."/>
            <person name="Murat C."/>
            <person name="Riley R."/>
            <person name="Ohm R."/>
            <person name="Sun H."/>
            <person name="Tunlid A."/>
            <person name="Henrissat B."/>
            <person name="Grigoriev I.V."/>
            <person name="Hibbett D.S."/>
            <person name="Martin F."/>
        </authorList>
    </citation>
    <scope>NUCLEOTIDE SEQUENCE [LARGE SCALE GENOMIC DNA]</scope>
    <source>
        <strain evidence="3">MAFF 305830</strain>
    </source>
</reference>
<dbReference type="OrthoDB" id="3226519at2759"/>
<organism evidence="2 3">
    <name type="scientific">Serendipita vermifera MAFF 305830</name>
    <dbReference type="NCBI Taxonomy" id="933852"/>
    <lineage>
        <taxon>Eukaryota</taxon>
        <taxon>Fungi</taxon>
        <taxon>Dikarya</taxon>
        <taxon>Basidiomycota</taxon>
        <taxon>Agaricomycotina</taxon>
        <taxon>Agaricomycetes</taxon>
        <taxon>Sebacinales</taxon>
        <taxon>Serendipitaceae</taxon>
        <taxon>Serendipita</taxon>
    </lineage>
</organism>
<evidence type="ECO:0000313" key="3">
    <source>
        <dbReference type="Proteomes" id="UP000054097"/>
    </source>
</evidence>
<dbReference type="Proteomes" id="UP000054097">
    <property type="component" value="Unassembled WGS sequence"/>
</dbReference>
<evidence type="ECO:0000313" key="2">
    <source>
        <dbReference type="EMBL" id="KIM28189.1"/>
    </source>
</evidence>
<keyword evidence="1" id="KW-0732">Signal</keyword>
<feature type="chain" id="PRO_5002161540" evidence="1">
    <location>
        <begin position="20"/>
        <end position="234"/>
    </location>
</feature>
<gene>
    <name evidence="2" type="ORF">M408DRAFT_329560</name>
</gene>
<feature type="signal peptide" evidence="1">
    <location>
        <begin position="1"/>
        <end position="19"/>
    </location>
</feature>